<name>A0A0R3S4C0_9BILA</name>
<protein>
    <submittedName>
        <fullName evidence="2">DM10 domain-containing protein</fullName>
    </submittedName>
</protein>
<evidence type="ECO:0000313" key="2">
    <source>
        <dbReference type="WBParaSite" id="EEL_0000963801-mRNA-1"/>
    </source>
</evidence>
<keyword evidence="1" id="KW-1185">Reference proteome</keyword>
<dbReference type="WBParaSite" id="EEL_0000963801-mRNA-1">
    <property type="protein sequence ID" value="EEL_0000963801-mRNA-1"/>
    <property type="gene ID" value="EEL_0000963801"/>
</dbReference>
<evidence type="ECO:0000313" key="1">
    <source>
        <dbReference type="Proteomes" id="UP000050640"/>
    </source>
</evidence>
<proteinExistence type="predicted"/>
<accession>A0A0R3S4C0</accession>
<reference evidence="2" key="1">
    <citation type="submission" date="2016-04" db="UniProtKB">
        <authorList>
            <consortium name="WormBaseParasite"/>
        </authorList>
    </citation>
    <scope>IDENTIFICATION</scope>
</reference>
<dbReference type="Proteomes" id="UP000050640">
    <property type="component" value="Unplaced"/>
</dbReference>
<sequence length="229" mass="27168">MNQLYRGYSEIDERGYMKIFVKDGIEPGEQIRLLVRRFPKKNADAFDMIQIGYLKPGHKLDLSHGRGTTPPKYPFWFDRKQYLMSIRIIHWIYEKKFVVTRKLYSALDFKSTGLFQKPEQFFYTNEGYYTELTYVIGYSDRIVDHAHYFYVQGEKKFMFDHFKIPNKTISQKGTSDFKHAISLQNTIEAFRNYLDRSTAYHGDTDQLILESMGSPIPYHAKFDFGGFYI</sequence>
<dbReference type="AlphaFoldDB" id="A0A0R3S4C0"/>
<organism evidence="1 2">
    <name type="scientific">Elaeophora elaphi</name>
    <dbReference type="NCBI Taxonomy" id="1147741"/>
    <lineage>
        <taxon>Eukaryota</taxon>
        <taxon>Metazoa</taxon>
        <taxon>Ecdysozoa</taxon>
        <taxon>Nematoda</taxon>
        <taxon>Chromadorea</taxon>
        <taxon>Rhabditida</taxon>
        <taxon>Spirurina</taxon>
        <taxon>Spiruromorpha</taxon>
        <taxon>Filarioidea</taxon>
        <taxon>Onchocercidae</taxon>
        <taxon>Elaeophora</taxon>
    </lineage>
</organism>